<name>A0A0V0QGW2_PSEPJ</name>
<evidence type="ECO:0000256" key="1">
    <source>
        <dbReference type="SAM" id="MobiDB-lite"/>
    </source>
</evidence>
<reference evidence="2 3" key="1">
    <citation type="journal article" date="2015" name="Sci. Rep.">
        <title>Genome of the facultative scuticociliatosis pathogen Pseudocohnilembus persalinus provides insight into its virulence through horizontal gene transfer.</title>
        <authorList>
            <person name="Xiong J."/>
            <person name="Wang G."/>
            <person name="Cheng J."/>
            <person name="Tian M."/>
            <person name="Pan X."/>
            <person name="Warren A."/>
            <person name="Jiang C."/>
            <person name="Yuan D."/>
            <person name="Miao W."/>
        </authorList>
    </citation>
    <scope>NUCLEOTIDE SEQUENCE [LARGE SCALE GENOMIC DNA]</scope>
    <source>
        <strain evidence="2">36N120E</strain>
    </source>
</reference>
<feature type="compositionally biased region" description="Polar residues" evidence="1">
    <location>
        <begin position="21"/>
        <end position="54"/>
    </location>
</feature>
<evidence type="ECO:0000313" key="2">
    <source>
        <dbReference type="EMBL" id="KRX01333.1"/>
    </source>
</evidence>
<keyword evidence="3" id="KW-1185">Reference proteome</keyword>
<feature type="region of interest" description="Disordered" evidence="1">
    <location>
        <begin position="21"/>
        <end position="118"/>
    </location>
</feature>
<gene>
    <name evidence="2" type="ORF">PPERSA_11780</name>
</gene>
<dbReference type="EMBL" id="LDAU01000171">
    <property type="protein sequence ID" value="KRX01333.1"/>
    <property type="molecule type" value="Genomic_DNA"/>
</dbReference>
<feature type="compositionally biased region" description="Low complexity" evidence="1">
    <location>
        <begin position="55"/>
        <end position="70"/>
    </location>
</feature>
<dbReference type="AlphaFoldDB" id="A0A0V0QGW2"/>
<proteinExistence type="predicted"/>
<organism evidence="2 3">
    <name type="scientific">Pseudocohnilembus persalinus</name>
    <name type="common">Ciliate</name>
    <dbReference type="NCBI Taxonomy" id="266149"/>
    <lineage>
        <taxon>Eukaryota</taxon>
        <taxon>Sar</taxon>
        <taxon>Alveolata</taxon>
        <taxon>Ciliophora</taxon>
        <taxon>Intramacronucleata</taxon>
        <taxon>Oligohymenophorea</taxon>
        <taxon>Scuticociliatia</taxon>
        <taxon>Philasterida</taxon>
        <taxon>Pseudocohnilembidae</taxon>
        <taxon>Pseudocohnilembus</taxon>
    </lineage>
</organism>
<feature type="compositionally biased region" description="Low complexity" evidence="1">
    <location>
        <begin position="103"/>
        <end position="118"/>
    </location>
</feature>
<dbReference type="Proteomes" id="UP000054937">
    <property type="component" value="Unassembled WGS sequence"/>
</dbReference>
<dbReference type="InParanoid" id="A0A0V0QGW2"/>
<accession>A0A0V0QGW2</accession>
<feature type="compositionally biased region" description="Low complexity" evidence="1">
    <location>
        <begin position="78"/>
        <end position="95"/>
    </location>
</feature>
<comment type="caution">
    <text evidence="2">The sequence shown here is derived from an EMBL/GenBank/DDBJ whole genome shotgun (WGS) entry which is preliminary data.</text>
</comment>
<sequence>MDLSTPKKPNFLSKFFDYTLDSSVSPTPLKNEQQQTINKNQYFSQAKTSQKIYTQNSQNQKKSPKNNQSESQEHNMFSLSSQQQQQQKFSQQQNFGDDDDNNNNDNQQSTLNQQQSEQIPLHLKTVNKYQQNYENLKNDIKIQDTQIKIQPENPTNFKNQDYNKVPQNFSQNQKNKEGQNLLYQISDQYEKCFSSSNSLNISEISDFIKDQNKEKQQNQQEKINLDQNSLKAQPSQNQVQILHQENQLNSIKFQASNYTPNQSDNFIDFSEIKSANNQESGKKSKKGGNYKELMDFQELVDLEQERKIYQINESDSLLTNFGKKQKQIYKSNQKKQYNK</sequence>
<evidence type="ECO:0000313" key="3">
    <source>
        <dbReference type="Proteomes" id="UP000054937"/>
    </source>
</evidence>
<protein>
    <submittedName>
        <fullName evidence="2">Uncharacterized protein</fullName>
    </submittedName>
</protein>